<keyword evidence="5" id="KW-1003">Cell membrane</keyword>
<keyword evidence="6 14" id="KW-0812">Transmembrane</keyword>
<dbReference type="SMART" id="SM00382">
    <property type="entry name" value="AAA"/>
    <property type="match status" value="1"/>
</dbReference>
<dbReference type="PROSITE" id="PS50893">
    <property type="entry name" value="ABC_TRANSPORTER_2"/>
    <property type="match status" value="1"/>
</dbReference>
<evidence type="ECO:0000256" key="8">
    <source>
        <dbReference type="ARBA" id="ARBA00022840"/>
    </source>
</evidence>
<dbReference type="InterPro" id="IPR027417">
    <property type="entry name" value="P-loop_NTPase"/>
</dbReference>
<dbReference type="GO" id="GO:0005886">
    <property type="term" value="C:plasma membrane"/>
    <property type="evidence" value="ECO:0007669"/>
    <property type="project" value="UniProtKB-SubCell"/>
</dbReference>
<dbReference type="InterPro" id="IPR036640">
    <property type="entry name" value="ABC1_TM_sf"/>
</dbReference>
<dbReference type="Gene3D" id="1.20.1560.10">
    <property type="entry name" value="ABC transporter type 1, transmembrane domain"/>
    <property type="match status" value="1"/>
</dbReference>
<accession>A0A7D5ICT7</accession>
<dbReference type="GO" id="GO:0015421">
    <property type="term" value="F:ABC-type oligopeptide transporter activity"/>
    <property type="evidence" value="ECO:0007669"/>
    <property type="project" value="TreeGrafter"/>
</dbReference>
<keyword evidence="10 14" id="KW-0472">Membrane</keyword>
<dbReference type="RefSeq" id="WP_176809299.1">
    <property type="nucleotide sequence ID" value="NZ_CP055306.1"/>
</dbReference>
<feature type="transmembrane region" description="Helical" evidence="14">
    <location>
        <begin position="267"/>
        <end position="290"/>
    </location>
</feature>
<evidence type="ECO:0000256" key="7">
    <source>
        <dbReference type="ARBA" id="ARBA00022741"/>
    </source>
</evidence>
<dbReference type="Pfam" id="PF00664">
    <property type="entry name" value="ABC_membrane"/>
    <property type="match status" value="1"/>
</dbReference>
<evidence type="ECO:0000256" key="11">
    <source>
        <dbReference type="ARBA" id="ARBA00023180"/>
    </source>
</evidence>
<evidence type="ECO:0000256" key="1">
    <source>
        <dbReference type="ARBA" id="ARBA00004651"/>
    </source>
</evidence>
<keyword evidence="4" id="KW-0813">Transport</keyword>
<keyword evidence="11" id="KW-0325">Glycoprotein</keyword>
<reference evidence="17 18" key="1">
    <citation type="submission" date="2020-06" db="EMBL/GenBank/DDBJ databases">
        <title>Mannheimia pernigra sp. nov. isolated from bovine respiratory tract.</title>
        <authorList>
            <person name="Kuhnert P."/>
            <person name="Akarsu-Egger H."/>
        </authorList>
    </citation>
    <scope>NUCLEOTIDE SEQUENCE [LARGE SCALE GENOMIC DNA]</scope>
    <source>
        <strain evidence="17 18">BNO311</strain>
    </source>
</reference>
<dbReference type="AlphaFoldDB" id="A0A7D5ICT7"/>
<evidence type="ECO:0000259" key="16">
    <source>
        <dbReference type="PROSITE" id="PS50929"/>
    </source>
</evidence>
<dbReference type="InterPro" id="IPR039421">
    <property type="entry name" value="Type_1_exporter"/>
</dbReference>
<evidence type="ECO:0000313" key="18">
    <source>
        <dbReference type="Proteomes" id="UP000509660"/>
    </source>
</evidence>
<evidence type="ECO:0000256" key="12">
    <source>
        <dbReference type="ARBA" id="ARBA00024829"/>
    </source>
</evidence>
<evidence type="ECO:0000256" key="6">
    <source>
        <dbReference type="ARBA" id="ARBA00022692"/>
    </source>
</evidence>
<dbReference type="PANTHER" id="PTHR43394:SF1">
    <property type="entry name" value="ATP-BINDING CASSETTE SUB-FAMILY B MEMBER 10, MITOCHONDRIAL"/>
    <property type="match status" value="1"/>
</dbReference>
<evidence type="ECO:0000313" key="17">
    <source>
        <dbReference type="EMBL" id="QLB39535.1"/>
    </source>
</evidence>
<comment type="function">
    <text evidence="12">Part of the ABC transporter complex LktBD involved in leukotoxin export. Transmembrane domains (TMD) form a pore in the inner membrane and the ATP-binding domain (NBD) is responsible for energy generation.</text>
</comment>
<dbReference type="PANTHER" id="PTHR43394">
    <property type="entry name" value="ATP-DEPENDENT PERMEASE MDL1, MITOCHONDRIAL"/>
    <property type="match status" value="1"/>
</dbReference>
<feature type="transmembrane region" description="Helical" evidence="14">
    <location>
        <begin position="195"/>
        <end position="215"/>
    </location>
</feature>
<keyword evidence="18" id="KW-1185">Reference proteome</keyword>
<dbReference type="FunFam" id="3.40.50.300:FF:002145">
    <property type="entry name" value="ABC transporter (MsbA subfamily)"/>
    <property type="match status" value="1"/>
</dbReference>
<keyword evidence="8 17" id="KW-0067">ATP-binding</keyword>
<evidence type="ECO:0000256" key="14">
    <source>
        <dbReference type="SAM" id="Phobius"/>
    </source>
</evidence>
<dbReference type="SUPFAM" id="SSF90123">
    <property type="entry name" value="ABC transporter transmembrane region"/>
    <property type="match status" value="1"/>
</dbReference>
<feature type="domain" description="ABC transmembrane type-1" evidence="16">
    <location>
        <begin position="161"/>
        <end position="439"/>
    </location>
</feature>
<evidence type="ECO:0000256" key="9">
    <source>
        <dbReference type="ARBA" id="ARBA00022989"/>
    </source>
</evidence>
<sequence length="710" mass="79966">MDKNNVTPNWYLTLPEAIKIQANWIGVELIVDELAELKSFVDVKNNAKFNEDFQLDIGLTDKDLLNLPVPCIIELKKEDSQCKYAVITDIKPVNNIISLASVNFGETIELKVENLLSLISLPALVIRKQIDRIYLEQSIPVEKKHWFWSIFSLEKGVFTKVLIASLFANILALITSFFSLQVYDRVIPNKSEETLWALLIGVMIAFALEATLRIIRSHLLDFSGKRIDIQATSLLLRRLLGLRLKNDTPTPNHLSQMIRDFNSIREFFTEAAVGSLVDIPFVLLFIFVIYAIGGNVVWVSIIAMLFMVIPPILFRKKMMDIVKETLGSRTAANRLFNEVSYQLDVIKVTKSQRFFTQQWDDISEIIANISMRQRSLVSNLTQWAASVQQIAYVLTVSTAVYYAFDGKMTMGAIIAMSILVSRTLAPIARLSSLLIRWAQVKSSLKELDLIAESEQDDPVDQQKLRRQNIRGFFELRNVSYQYDRDSKPALQIQNLVIRPGEKIGILGPNGSGKSTFLRLLSGLQYPNSGEVKIDGIDIRQIYSNDIRNAISVINQEIQLFSGTLRQNLTFNNLNISDQQIMGVLSQTGLANFLTSHPHGLDLMIKDGGRGLSVGQKQSVQLARMLLSESKILLLDEPTASLDPNIEGSIINTLANFSKDKTFITVTHRMPILAMVDRIIVIADGYVIADGPRDEVLNRIQQAQTNQPPQK</sequence>
<dbReference type="GO" id="GO:0016887">
    <property type="term" value="F:ATP hydrolysis activity"/>
    <property type="evidence" value="ECO:0007669"/>
    <property type="project" value="InterPro"/>
</dbReference>
<feature type="domain" description="ABC transporter" evidence="15">
    <location>
        <begin position="473"/>
        <end position="708"/>
    </location>
</feature>
<name>A0A7D5ICT7_9PAST</name>
<evidence type="ECO:0000256" key="4">
    <source>
        <dbReference type="ARBA" id="ARBA00022448"/>
    </source>
</evidence>
<comment type="subcellular location">
    <subcellularLocation>
        <location evidence="1">Cell membrane</location>
        <topology evidence="1">Multi-pass membrane protein</topology>
    </subcellularLocation>
</comment>
<dbReference type="InterPro" id="IPR003439">
    <property type="entry name" value="ABC_transporter-like_ATP-bd"/>
</dbReference>
<evidence type="ECO:0000256" key="2">
    <source>
        <dbReference type="ARBA" id="ARBA00012048"/>
    </source>
</evidence>
<dbReference type="GO" id="GO:0005524">
    <property type="term" value="F:ATP binding"/>
    <property type="evidence" value="ECO:0007669"/>
    <property type="project" value="UniProtKB-KW"/>
</dbReference>
<dbReference type="EMBL" id="CP055306">
    <property type="protein sequence ID" value="QLB39535.1"/>
    <property type="molecule type" value="Genomic_DNA"/>
</dbReference>
<proteinExistence type="predicted"/>
<dbReference type="Proteomes" id="UP000509660">
    <property type="component" value="Chromosome"/>
</dbReference>
<evidence type="ECO:0000256" key="10">
    <source>
        <dbReference type="ARBA" id="ARBA00023136"/>
    </source>
</evidence>
<dbReference type="InterPro" id="IPR011527">
    <property type="entry name" value="ABC1_TM_dom"/>
</dbReference>
<comment type="catalytic activity">
    <reaction evidence="13">
        <text>ATP + H2O + proteinSide 1 = ADP + phosphate + proteinSide 2.</text>
        <dbReference type="EC" id="7.4.2.5"/>
    </reaction>
</comment>
<keyword evidence="7" id="KW-0547">Nucleotide-binding</keyword>
<protein>
    <recommendedName>
        <fullName evidence="3">Leukotoxin translocation ATP-binding protein LktB</fullName>
        <ecNumber evidence="2">7.4.2.5</ecNumber>
    </recommendedName>
</protein>
<organism evidence="17 18">
    <name type="scientific">Mannheimia pernigra</name>
    <dbReference type="NCBI Taxonomy" id="111844"/>
    <lineage>
        <taxon>Bacteria</taxon>
        <taxon>Pseudomonadati</taxon>
        <taxon>Pseudomonadota</taxon>
        <taxon>Gammaproteobacteria</taxon>
        <taxon>Pasteurellales</taxon>
        <taxon>Pasteurellaceae</taxon>
        <taxon>Mannheimia</taxon>
    </lineage>
</organism>
<evidence type="ECO:0000256" key="5">
    <source>
        <dbReference type="ARBA" id="ARBA00022475"/>
    </source>
</evidence>
<evidence type="ECO:0000256" key="13">
    <source>
        <dbReference type="ARBA" id="ARBA00034068"/>
    </source>
</evidence>
<gene>
    <name evidence="17" type="ORF">HV559_00790</name>
</gene>
<feature type="transmembrane region" description="Helical" evidence="14">
    <location>
        <begin position="296"/>
        <end position="314"/>
    </location>
</feature>
<dbReference type="SUPFAM" id="SSF52540">
    <property type="entry name" value="P-loop containing nucleoside triphosphate hydrolases"/>
    <property type="match status" value="1"/>
</dbReference>
<evidence type="ECO:0000259" key="15">
    <source>
        <dbReference type="PROSITE" id="PS50893"/>
    </source>
</evidence>
<dbReference type="InterPro" id="IPR003593">
    <property type="entry name" value="AAA+_ATPase"/>
</dbReference>
<keyword evidence="9 14" id="KW-1133">Transmembrane helix</keyword>
<evidence type="ECO:0000256" key="3">
    <source>
        <dbReference type="ARBA" id="ARBA00021004"/>
    </source>
</evidence>
<dbReference type="Gene3D" id="3.40.50.300">
    <property type="entry name" value="P-loop containing nucleotide triphosphate hydrolases"/>
    <property type="match status" value="1"/>
</dbReference>
<dbReference type="EC" id="7.4.2.5" evidence="2"/>
<dbReference type="Pfam" id="PF00005">
    <property type="entry name" value="ABC_tran"/>
    <property type="match status" value="1"/>
</dbReference>
<dbReference type="PROSITE" id="PS50929">
    <property type="entry name" value="ABC_TM1F"/>
    <property type="match status" value="1"/>
</dbReference>
<feature type="transmembrane region" description="Helical" evidence="14">
    <location>
        <begin position="161"/>
        <end position="183"/>
    </location>
</feature>